<protein>
    <submittedName>
        <fullName evidence="1">Uncharacterized protein</fullName>
    </submittedName>
</protein>
<dbReference type="AlphaFoldDB" id="A0A0C9U4H7"/>
<proteinExistence type="predicted"/>
<evidence type="ECO:0000313" key="1">
    <source>
        <dbReference type="EMBL" id="KIJ14352.1"/>
    </source>
</evidence>
<accession>A0A0C9U4H7</accession>
<gene>
    <name evidence="1" type="ORF">PAXINDRAFT_180973</name>
</gene>
<dbReference type="EMBL" id="KN819343">
    <property type="protein sequence ID" value="KIJ14352.1"/>
    <property type="molecule type" value="Genomic_DNA"/>
</dbReference>
<reference evidence="2" key="2">
    <citation type="submission" date="2015-01" db="EMBL/GenBank/DDBJ databases">
        <title>Evolutionary Origins and Diversification of the Mycorrhizal Mutualists.</title>
        <authorList>
            <consortium name="DOE Joint Genome Institute"/>
            <consortium name="Mycorrhizal Genomics Consortium"/>
            <person name="Kohler A."/>
            <person name="Kuo A."/>
            <person name="Nagy L.G."/>
            <person name="Floudas D."/>
            <person name="Copeland A."/>
            <person name="Barry K.W."/>
            <person name="Cichocki N."/>
            <person name="Veneault-Fourrey C."/>
            <person name="LaButti K."/>
            <person name="Lindquist E.A."/>
            <person name="Lipzen A."/>
            <person name="Lundell T."/>
            <person name="Morin E."/>
            <person name="Murat C."/>
            <person name="Riley R."/>
            <person name="Ohm R."/>
            <person name="Sun H."/>
            <person name="Tunlid A."/>
            <person name="Henrissat B."/>
            <person name="Grigoriev I.V."/>
            <person name="Hibbett D.S."/>
            <person name="Martin F."/>
        </authorList>
    </citation>
    <scope>NUCLEOTIDE SEQUENCE [LARGE SCALE GENOMIC DNA]</scope>
    <source>
        <strain evidence="2">ATCC 200175</strain>
    </source>
</reference>
<reference evidence="1 2" key="1">
    <citation type="submission" date="2014-06" db="EMBL/GenBank/DDBJ databases">
        <authorList>
            <consortium name="DOE Joint Genome Institute"/>
            <person name="Kuo A."/>
            <person name="Kohler A."/>
            <person name="Nagy L.G."/>
            <person name="Floudas D."/>
            <person name="Copeland A."/>
            <person name="Barry K.W."/>
            <person name="Cichocki N."/>
            <person name="Veneault-Fourrey C."/>
            <person name="LaButti K."/>
            <person name="Lindquist E.A."/>
            <person name="Lipzen A."/>
            <person name="Lundell T."/>
            <person name="Morin E."/>
            <person name="Murat C."/>
            <person name="Sun H."/>
            <person name="Tunlid A."/>
            <person name="Henrissat B."/>
            <person name="Grigoriev I.V."/>
            <person name="Hibbett D.S."/>
            <person name="Martin F."/>
            <person name="Nordberg H.P."/>
            <person name="Cantor M.N."/>
            <person name="Hua S.X."/>
        </authorList>
    </citation>
    <scope>NUCLEOTIDE SEQUENCE [LARGE SCALE GENOMIC DNA]</scope>
    <source>
        <strain evidence="1 2">ATCC 200175</strain>
    </source>
</reference>
<dbReference type="Proteomes" id="UP000053647">
    <property type="component" value="Unassembled WGS sequence"/>
</dbReference>
<keyword evidence="2" id="KW-1185">Reference proteome</keyword>
<organism evidence="1 2">
    <name type="scientific">Paxillus involutus ATCC 200175</name>
    <dbReference type="NCBI Taxonomy" id="664439"/>
    <lineage>
        <taxon>Eukaryota</taxon>
        <taxon>Fungi</taxon>
        <taxon>Dikarya</taxon>
        <taxon>Basidiomycota</taxon>
        <taxon>Agaricomycotina</taxon>
        <taxon>Agaricomycetes</taxon>
        <taxon>Agaricomycetidae</taxon>
        <taxon>Boletales</taxon>
        <taxon>Paxilineae</taxon>
        <taxon>Paxillaceae</taxon>
        <taxon>Paxillus</taxon>
    </lineage>
</organism>
<evidence type="ECO:0000313" key="2">
    <source>
        <dbReference type="Proteomes" id="UP000053647"/>
    </source>
</evidence>
<sequence>MSANGVRHRIQHVERCRPESDRDGIVVFAWVWKDTHPHLRGYPCGAVHAVAADLQFPRARHCHDYLLPCASLIERRDHDCDVSALCKGVVSKLLCPREVGASASKDERGIFCKLRTPAIPKCPSRGGAVGLGRGLGRLGGDLNIESSHW</sequence>
<name>A0A0C9U4H7_PAXIN</name>
<dbReference type="HOGENOM" id="CLU_1750280_0_0_1"/>